<dbReference type="InterPro" id="IPR056111">
    <property type="entry name" value="DUF7694"/>
</dbReference>
<reference evidence="3" key="1">
    <citation type="journal article" date="2019" name="Int. J. Syst. Evol. Microbiol.">
        <title>The Global Catalogue of Microorganisms (GCM) 10K type strain sequencing project: providing services to taxonomists for standard genome sequencing and annotation.</title>
        <authorList>
            <consortium name="The Broad Institute Genomics Platform"/>
            <consortium name="The Broad Institute Genome Sequencing Center for Infectious Disease"/>
            <person name="Wu L."/>
            <person name="Ma J."/>
        </authorList>
    </citation>
    <scope>NUCLEOTIDE SEQUENCE [LARGE SCALE GENOMIC DNA]</scope>
    <source>
        <strain evidence="3">CCUG 62953</strain>
    </source>
</reference>
<organism evidence="2 3">
    <name type="scientific">Litorisediminicola beolgyonensis</name>
    <dbReference type="NCBI Taxonomy" id="1173614"/>
    <lineage>
        <taxon>Bacteria</taxon>
        <taxon>Pseudomonadati</taxon>
        <taxon>Pseudomonadota</taxon>
        <taxon>Alphaproteobacteria</taxon>
        <taxon>Rhodobacterales</taxon>
        <taxon>Paracoccaceae</taxon>
        <taxon>Litorisediminicola</taxon>
    </lineage>
</organism>
<dbReference type="Pfam" id="PF24746">
    <property type="entry name" value="DUF7694"/>
    <property type="match status" value="1"/>
</dbReference>
<keyword evidence="3" id="KW-1185">Reference proteome</keyword>
<evidence type="ECO:0000259" key="1">
    <source>
        <dbReference type="Pfam" id="PF24746"/>
    </source>
</evidence>
<dbReference type="Proteomes" id="UP001597135">
    <property type="component" value="Unassembled WGS sequence"/>
</dbReference>
<proteinExistence type="predicted"/>
<evidence type="ECO:0000313" key="3">
    <source>
        <dbReference type="Proteomes" id="UP001597135"/>
    </source>
</evidence>
<name>A0ABW3ZIN5_9RHOB</name>
<gene>
    <name evidence="2" type="ORF">ACFQ4E_10720</name>
</gene>
<feature type="domain" description="DUF7694" evidence="1">
    <location>
        <begin position="21"/>
        <end position="74"/>
    </location>
</feature>
<protein>
    <recommendedName>
        <fullName evidence="1">DUF7694 domain-containing protein</fullName>
    </recommendedName>
</protein>
<accession>A0ABW3ZIN5</accession>
<evidence type="ECO:0000313" key="2">
    <source>
        <dbReference type="EMBL" id="MFD1342894.1"/>
    </source>
</evidence>
<sequence>MTYLVRDIEVLGHKVTVDDVIGHAAVYHDGSIGWDTLFEIKNLIWGREARAIEVYPAATDLVNSCACRHLWRLGPLDFCPNLLGPVDRDDSLHARYVRAWRETEG</sequence>
<dbReference type="EMBL" id="JBHTMU010000016">
    <property type="protein sequence ID" value="MFD1342894.1"/>
    <property type="molecule type" value="Genomic_DNA"/>
</dbReference>
<comment type="caution">
    <text evidence="2">The sequence shown here is derived from an EMBL/GenBank/DDBJ whole genome shotgun (WGS) entry which is preliminary data.</text>
</comment>
<dbReference type="RefSeq" id="WP_386803364.1">
    <property type="nucleotide sequence ID" value="NZ_JBHTMU010000016.1"/>
</dbReference>